<dbReference type="AlphaFoldDB" id="A0AAD4Z8V2"/>
<sequence>MLIVATTIDNIRDKNYVECMKSNYDIVRLIQDYDTKTRKFKFKDGDSEMKNEDVAEIFGLTNKDKKLLSTTTSTRSDLHFVKKYFMGYKKIIKI</sequence>
<proteinExistence type="predicted"/>
<reference evidence="1 2" key="1">
    <citation type="journal article" date="2022" name="G3 (Bethesda)">
        <title>Whole-genome sequence and methylome profiling of the almond [Prunus dulcis (Mill.) D.A. Webb] cultivar 'Nonpareil'.</title>
        <authorList>
            <person name="D'Amico-Willman K.M."/>
            <person name="Ouma W.Z."/>
            <person name="Meulia T."/>
            <person name="Sideli G.M."/>
            <person name="Gradziel T.M."/>
            <person name="Fresnedo-Ramirez J."/>
        </authorList>
    </citation>
    <scope>NUCLEOTIDE SEQUENCE [LARGE SCALE GENOMIC DNA]</scope>
    <source>
        <strain evidence="1">Clone GOH B32 T37-40</strain>
    </source>
</reference>
<keyword evidence="2" id="KW-1185">Reference proteome</keyword>
<dbReference type="EMBL" id="JAJFAZ020000003">
    <property type="protein sequence ID" value="KAI5337837.1"/>
    <property type="molecule type" value="Genomic_DNA"/>
</dbReference>
<evidence type="ECO:0000313" key="1">
    <source>
        <dbReference type="EMBL" id="KAI5337837.1"/>
    </source>
</evidence>
<name>A0AAD4Z8V2_PRUDU</name>
<dbReference type="Proteomes" id="UP001054821">
    <property type="component" value="Chromosome 3"/>
</dbReference>
<protein>
    <submittedName>
        <fullName evidence="1">Uncharacterized protein</fullName>
    </submittedName>
</protein>
<gene>
    <name evidence="1" type="ORF">L3X38_017108</name>
</gene>
<organism evidence="1 2">
    <name type="scientific">Prunus dulcis</name>
    <name type="common">Almond</name>
    <name type="synonym">Amygdalus dulcis</name>
    <dbReference type="NCBI Taxonomy" id="3755"/>
    <lineage>
        <taxon>Eukaryota</taxon>
        <taxon>Viridiplantae</taxon>
        <taxon>Streptophyta</taxon>
        <taxon>Embryophyta</taxon>
        <taxon>Tracheophyta</taxon>
        <taxon>Spermatophyta</taxon>
        <taxon>Magnoliopsida</taxon>
        <taxon>eudicotyledons</taxon>
        <taxon>Gunneridae</taxon>
        <taxon>Pentapetalae</taxon>
        <taxon>rosids</taxon>
        <taxon>fabids</taxon>
        <taxon>Rosales</taxon>
        <taxon>Rosaceae</taxon>
        <taxon>Amygdaloideae</taxon>
        <taxon>Amygdaleae</taxon>
        <taxon>Prunus</taxon>
    </lineage>
</organism>
<accession>A0AAD4Z8V2</accession>
<evidence type="ECO:0000313" key="2">
    <source>
        <dbReference type="Proteomes" id="UP001054821"/>
    </source>
</evidence>
<comment type="caution">
    <text evidence="1">The sequence shown here is derived from an EMBL/GenBank/DDBJ whole genome shotgun (WGS) entry which is preliminary data.</text>
</comment>